<comment type="similarity">
    <text evidence="2 10">Belongs to the mitochondrial carrier (TC 2.A.29) family.</text>
</comment>
<evidence type="ECO:0000256" key="8">
    <source>
        <dbReference type="ARBA" id="ARBA00023136"/>
    </source>
</evidence>
<evidence type="ECO:0000313" key="12">
    <source>
        <dbReference type="Proteomes" id="UP000244005"/>
    </source>
</evidence>
<dbReference type="Pfam" id="PF00153">
    <property type="entry name" value="Mito_carr"/>
    <property type="match status" value="1"/>
</dbReference>
<dbReference type="InterPro" id="IPR018108">
    <property type="entry name" value="MCP_transmembrane"/>
</dbReference>
<evidence type="ECO:0000313" key="11">
    <source>
        <dbReference type="EMBL" id="PTQ49504.1"/>
    </source>
</evidence>
<sequence>MIHILVCYHVSGPASVIAGMVSAFCSGPAELTMIQQQRTEIRFFTAAYLDVNPLLQEKFQAAASFKGRHTLATVLAGVVSGSISTLITHPFDTIKTRMEANLNLQKYRTVTSTSKLLLQEGGMAAFYSGLIPRTQRIICAFFILEEAKINLSDFYL</sequence>
<dbReference type="Gramene" id="Mp1g28630.1">
    <property type="protein sequence ID" value="Mp1g28630.1.cds"/>
    <property type="gene ID" value="Mp1g28630"/>
</dbReference>
<organism evidence="11 12">
    <name type="scientific">Marchantia polymorpha</name>
    <name type="common">Common liverwort</name>
    <name type="synonym">Marchantia aquatica</name>
    <dbReference type="NCBI Taxonomy" id="3197"/>
    <lineage>
        <taxon>Eukaryota</taxon>
        <taxon>Viridiplantae</taxon>
        <taxon>Streptophyta</taxon>
        <taxon>Embryophyta</taxon>
        <taxon>Marchantiophyta</taxon>
        <taxon>Marchantiopsida</taxon>
        <taxon>Marchantiidae</taxon>
        <taxon>Marchantiales</taxon>
        <taxon>Marchantiaceae</taxon>
        <taxon>Marchantia</taxon>
    </lineage>
</organism>
<evidence type="ECO:0000256" key="3">
    <source>
        <dbReference type="ARBA" id="ARBA00022448"/>
    </source>
</evidence>
<dbReference type="Proteomes" id="UP000244005">
    <property type="component" value="Unassembled WGS sequence"/>
</dbReference>
<dbReference type="PANTHER" id="PTHR45788">
    <property type="entry name" value="SUCCINATE/FUMARATE MITOCHONDRIAL TRANSPORTER-RELATED"/>
    <property type="match status" value="1"/>
</dbReference>
<protein>
    <recommendedName>
        <fullName evidence="13">Mitochondrial carrier protein</fullName>
    </recommendedName>
</protein>
<dbReference type="InterPro" id="IPR023395">
    <property type="entry name" value="MCP_dom_sf"/>
</dbReference>
<evidence type="ECO:0000256" key="6">
    <source>
        <dbReference type="ARBA" id="ARBA00022989"/>
    </source>
</evidence>
<proteinExistence type="inferred from homology"/>
<accession>A0A2R6XTR3</accession>
<dbReference type="GO" id="GO:0031966">
    <property type="term" value="C:mitochondrial membrane"/>
    <property type="evidence" value="ECO:0007669"/>
    <property type="project" value="UniProtKB-SubCell"/>
</dbReference>
<evidence type="ECO:0000256" key="2">
    <source>
        <dbReference type="ARBA" id="ARBA00006375"/>
    </source>
</evidence>
<keyword evidence="12" id="KW-1185">Reference proteome</keyword>
<keyword evidence="5" id="KW-0677">Repeat</keyword>
<dbReference type="AlphaFoldDB" id="A0A2R6XTR3"/>
<keyword evidence="6" id="KW-1133">Transmembrane helix</keyword>
<dbReference type="EMBL" id="KZ772674">
    <property type="protein sequence ID" value="PTQ49504.1"/>
    <property type="molecule type" value="Genomic_DNA"/>
</dbReference>
<evidence type="ECO:0008006" key="13">
    <source>
        <dbReference type="Google" id="ProtNLM"/>
    </source>
</evidence>
<keyword evidence="8 9" id="KW-0472">Membrane</keyword>
<dbReference type="PANTHER" id="PTHR45788:SF4">
    <property type="entry name" value="TRICARBOXYLATE TRANSPORT PROTEIN, MITOCHONDRIAL"/>
    <property type="match status" value="1"/>
</dbReference>
<evidence type="ECO:0000256" key="10">
    <source>
        <dbReference type="RuleBase" id="RU000488"/>
    </source>
</evidence>
<evidence type="ECO:0000256" key="5">
    <source>
        <dbReference type="ARBA" id="ARBA00022737"/>
    </source>
</evidence>
<keyword evidence="4 9" id="KW-0812">Transmembrane</keyword>
<dbReference type="SUPFAM" id="SSF103506">
    <property type="entry name" value="Mitochondrial carrier"/>
    <property type="match status" value="1"/>
</dbReference>
<dbReference type="Gene3D" id="1.50.40.10">
    <property type="entry name" value="Mitochondrial carrier domain"/>
    <property type="match status" value="1"/>
</dbReference>
<evidence type="ECO:0000256" key="1">
    <source>
        <dbReference type="ARBA" id="ARBA00004225"/>
    </source>
</evidence>
<evidence type="ECO:0000256" key="9">
    <source>
        <dbReference type="PROSITE-ProRule" id="PRU00282"/>
    </source>
</evidence>
<dbReference type="OrthoDB" id="428293at2759"/>
<evidence type="ECO:0000256" key="4">
    <source>
        <dbReference type="ARBA" id="ARBA00022692"/>
    </source>
</evidence>
<reference evidence="12" key="1">
    <citation type="journal article" date="2017" name="Cell">
        <title>Insights into land plant evolution garnered from the Marchantia polymorpha genome.</title>
        <authorList>
            <person name="Bowman J.L."/>
            <person name="Kohchi T."/>
            <person name="Yamato K.T."/>
            <person name="Jenkins J."/>
            <person name="Shu S."/>
            <person name="Ishizaki K."/>
            <person name="Yamaoka S."/>
            <person name="Nishihama R."/>
            <person name="Nakamura Y."/>
            <person name="Berger F."/>
            <person name="Adam C."/>
            <person name="Aki S.S."/>
            <person name="Althoff F."/>
            <person name="Araki T."/>
            <person name="Arteaga-Vazquez M.A."/>
            <person name="Balasubrmanian S."/>
            <person name="Barry K."/>
            <person name="Bauer D."/>
            <person name="Boehm C.R."/>
            <person name="Briginshaw L."/>
            <person name="Caballero-Perez J."/>
            <person name="Catarino B."/>
            <person name="Chen F."/>
            <person name="Chiyoda S."/>
            <person name="Chovatia M."/>
            <person name="Davies K.M."/>
            <person name="Delmans M."/>
            <person name="Demura T."/>
            <person name="Dierschke T."/>
            <person name="Dolan L."/>
            <person name="Dorantes-Acosta A.E."/>
            <person name="Eklund D.M."/>
            <person name="Florent S.N."/>
            <person name="Flores-Sandoval E."/>
            <person name="Fujiyama A."/>
            <person name="Fukuzawa H."/>
            <person name="Galik B."/>
            <person name="Grimanelli D."/>
            <person name="Grimwood J."/>
            <person name="Grossniklaus U."/>
            <person name="Hamada T."/>
            <person name="Haseloff J."/>
            <person name="Hetherington A.J."/>
            <person name="Higo A."/>
            <person name="Hirakawa Y."/>
            <person name="Hundley H.N."/>
            <person name="Ikeda Y."/>
            <person name="Inoue K."/>
            <person name="Inoue S.I."/>
            <person name="Ishida S."/>
            <person name="Jia Q."/>
            <person name="Kakita M."/>
            <person name="Kanazawa T."/>
            <person name="Kawai Y."/>
            <person name="Kawashima T."/>
            <person name="Kennedy M."/>
            <person name="Kinose K."/>
            <person name="Kinoshita T."/>
            <person name="Kohara Y."/>
            <person name="Koide E."/>
            <person name="Komatsu K."/>
            <person name="Kopischke S."/>
            <person name="Kubo M."/>
            <person name="Kyozuka J."/>
            <person name="Lagercrantz U."/>
            <person name="Lin S.S."/>
            <person name="Lindquist E."/>
            <person name="Lipzen A.M."/>
            <person name="Lu C.W."/>
            <person name="De Luna E."/>
            <person name="Martienssen R.A."/>
            <person name="Minamino N."/>
            <person name="Mizutani M."/>
            <person name="Mizutani M."/>
            <person name="Mochizuki N."/>
            <person name="Monte I."/>
            <person name="Mosher R."/>
            <person name="Nagasaki H."/>
            <person name="Nakagami H."/>
            <person name="Naramoto S."/>
            <person name="Nishitani K."/>
            <person name="Ohtani M."/>
            <person name="Okamoto T."/>
            <person name="Okumura M."/>
            <person name="Phillips J."/>
            <person name="Pollak B."/>
            <person name="Reinders A."/>
            <person name="Rovekamp M."/>
            <person name="Sano R."/>
            <person name="Sawa S."/>
            <person name="Schmid M.W."/>
            <person name="Shirakawa M."/>
            <person name="Solano R."/>
            <person name="Spunde A."/>
            <person name="Suetsugu N."/>
            <person name="Sugano S."/>
            <person name="Sugiyama A."/>
            <person name="Sun R."/>
            <person name="Suzuki Y."/>
            <person name="Takenaka M."/>
            <person name="Takezawa D."/>
            <person name="Tomogane H."/>
            <person name="Tsuzuki M."/>
            <person name="Ueda T."/>
            <person name="Umeda M."/>
            <person name="Ward J.M."/>
            <person name="Watanabe Y."/>
            <person name="Yazaki K."/>
            <person name="Yokoyama R."/>
            <person name="Yoshitake Y."/>
            <person name="Yotsui I."/>
            <person name="Zachgo S."/>
            <person name="Schmutz J."/>
        </authorList>
    </citation>
    <scope>NUCLEOTIDE SEQUENCE [LARGE SCALE GENOMIC DNA]</scope>
    <source>
        <strain evidence="12">Tak-1</strain>
    </source>
</reference>
<dbReference type="PROSITE" id="PS50920">
    <property type="entry name" value="SOLCAR"/>
    <property type="match status" value="1"/>
</dbReference>
<name>A0A2R6XTR3_MARPO</name>
<keyword evidence="3 10" id="KW-0813">Transport</keyword>
<comment type="subcellular location">
    <subcellularLocation>
        <location evidence="1">Mitochondrion membrane</location>
        <topology evidence="1">Multi-pass membrane protein</topology>
    </subcellularLocation>
</comment>
<gene>
    <name evidence="11" type="ORF">MARPO_0002s0017</name>
</gene>
<feature type="repeat" description="Solcar" evidence="9">
    <location>
        <begin position="68"/>
        <end position="154"/>
    </location>
</feature>
<dbReference type="InterPro" id="IPR049563">
    <property type="entry name" value="TXTP-like"/>
</dbReference>
<evidence type="ECO:0000256" key="7">
    <source>
        <dbReference type="ARBA" id="ARBA00023128"/>
    </source>
</evidence>
<keyword evidence="7" id="KW-0496">Mitochondrion</keyword>